<reference evidence="2 3" key="1">
    <citation type="journal article" date="2021" name="Plant Biotechnol. J.">
        <title>Multi-omics assisted identification of the key and species-specific regulatory components of drought-tolerant mechanisms in Gossypium stocksii.</title>
        <authorList>
            <person name="Yu D."/>
            <person name="Ke L."/>
            <person name="Zhang D."/>
            <person name="Wu Y."/>
            <person name="Sun Y."/>
            <person name="Mei J."/>
            <person name="Sun J."/>
            <person name="Sun Y."/>
        </authorList>
    </citation>
    <scope>NUCLEOTIDE SEQUENCE [LARGE SCALE GENOMIC DNA]</scope>
    <source>
        <strain evidence="3">cv. E1</strain>
        <tissue evidence="2">Leaf</tissue>
    </source>
</reference>
<keyword evidence="1" id="KW-0812">Transmembrane</keyword>
<dbReference type="OrthoDB" id="10446639at2759"/>
<dbReference type="AlphaFoldDB" id="A0A9D3WCW3"/>
<evidence type="ECO:0000313" key="2">
    <source>
        <dbReference type="EMBL" id="KAH1121752.1"/>
    </source>
</evidence>
<evidence type="ECO:0000313" key="3">
    <source>
        <dbReference type="Proteomes" id="UP000828251"/>
    </source>
</evidence>
<keyword evidence="1" id="KW-0472">Membrane</keyword>
<proteinExistence type="predicted"/>
<dbReference type="Proteomes" id="UP000828251">
    <property type="component" value="Unassembled WGS sequence"/>
</dbReference>
<accession>A0A9D3WCW3</accession>
<keyword evidence="1" id="KW-1133">Transmembrane helix</keyword>
<dbReference type="EMBL" id="JAIQCV010000002">
    <property type="protein sequence ID" value="KAH1121752.1"/>
    <property type="molecule type" value="Genomic_DNA"/>
</dbReference>
<organism evidence="2 3">
    <name type="scientific">Gossypium stocksii</name>
    <dbReference type="NCBI Taxonomy" id="47602"/>
    <lineage>
        <taxon>Eukaryota</taxon>
        <taxon>Viridiplantae</taxon>
        <taxon>Streptophyta</taxon>
        <taxon>Embryophyta</taxon>
        <taxon>Tracheophyta</taxon>
        <taxon>Spermatophyta</taxon>
        <taxon>Magnoliopsida</taxon>
        <taxon>eudicotyledons</taxon>
        <taxon>Gunneridae</taxon>
        <taxon>Pentapetalae</taxon>
        <taxon>rosids</taxon>
        <taxon>malvids</taxon>
        <taxon>Malvales</taxon>
        <taxon>Malvaceae</taxon>
        <taxon>Malvoideae</taxon>
        <taxon>Gossypium</taxon>
    </lineage>
</organism>
<protein>
    <submittedName>
        <fullName evidence="2">Uncharacterized protein</fullName>
    </submittedName>
</protein>
<feature type="transmembrane region" description="Helical" evidence="1">
    <location>
        <begin position="12"/>
        <end position="37"/>
    </location>
</feature>
<name>A0A9D3WCW3_9ROSI</name>
<evidence type="ECO:0000256" key="1">
    <source>
        <dbReference type="SAM" id="Phobius"/>
    </source>
</evidence>
<gene>
    <name evidence="2" type="ORF">J1N35_004912</name>
</gene>
<keyword evidence="3" id="KW-1185">Reference proteome</keyword>
<comment type="caution">
    <text evidence="2">The sequence shown here is derived from an EMBL/GenBank/DDBJ whole genome shotgun (WGS) entry which is preliminary data.</text>
</comment>
<sequence>MTAGSFAFTNCVGGYGSSLASLNMTIGSFTFVNYVWGCDSSPVSLNMIVGSFALANCAGAATLRLKALI</sequence>